<keyword evidence="3 9" id="KW-0808">Transferase</keyword>
<dbReference type="Proteomes" id="UP000700334">
    <property type="component" value="Unassembled WGS sequence"/>
</dbReference>
<reference evidence="11" key="1">
    <citation type="journal article" date="2021" name="Evol. Appl.">
        <title>The genome of the Pyrenean desman and the effects of bottlenecks and inbreeding on the genomic landscape of an endangered species.</title>
        <authorList>
            <person name="Escoda L."/>
            <person name="Castresana J."/>
        </authorList>
    </citation>
    <scope>NUCLEOTIDE SEQUENCE</scope>
    <source>
        <strain evidence="11">IBE-C5619</strain>
    </source>
</reference>
<sequence>MEVCLCSHFRAPRDLTGVLGSGTLTPHGPRNSHPEPVQHQHDVEEALQRPSQCLWGPICSAFLTWGPGLPSMLSPSRFTTQAAQPGPWLRGVCLQMTQRTPGPRDADTAQVVADAGSAVQAPDPPAGSLYPQTSPLFCQACRGLVLGPDPLLHSHPGLSSLEGLIQEGHEPLETLGRAARDLPRDLTPARVAELIRKQAPGLTHLLSSPTPQASIISGGRWKDLISLYPTVIQNPAGGGAQRRRVKLKEELPQDRRLTLAHAVLVLPLCRTYSFPELASSLTPTLTWALADGAHAGLRRHCRGPGTDASRWDPELWPDPRLLCPDRCAAQASVLRPGCVSLARDSGPGRALSSERREQVELARVPPALAGRHCLLPPSPPRRPESLPPRQPRHCGPWATDCTPSSEQAGVHWGSDTKETLGQALTLLVVLRDGWMVALCHGGHPRKFYYITLLRDPVSRYLSEWRHVQRGATWKTSLHMCDGRTPTPEELPPCYEGTDWSGCTLQEFMDCPYNLASNRQVRMLADLSLVGCYNLSFIPEGRRSQLLLDSAKKNLRGMAFFGLTEFQRKTQYLFERTFNLKFIRPFMQYNSTRAGGVEVDEDTIRRIEELNDLDMQLYDYAKDLFQQRYQYKRQLERREQRLKSREERLLHRAKEALPREEAEEPGRAPTEDYMSHIIEKW</sequence>
<accession>A0A8J6A9H8</accession>
<keyword evidence="12" id="KW-1185">Reference proteome</keyword>
<feature type="region of interest" description="Disordered" evidence="10">
    <location>
        <begin position="654"/>
        <end position="680"/>
    </location>
</feature>
<dbReference type="Pfam" id="PF03567">
    <property type="entry name" value="Sulfotransfer_2"/>
    <property type="match status" value="1"/>
</dbReference>
<comment type="similarity">
    <text evidence="2 9">Belongs to the sulfotransferase 6 family.</text>
</comment>
<evidence type="ECO:0000256" key="2">
    <source>
        <dbReference type="ARBA" id="ARBA00010109"/>
    </source>
</evidence>
<evidence type="ECO:0000256" key="5">
    <source>
        <dbReference type="ARBA" id="ARBA00022968"/>
    </source>
</evidence>
<dbReference type="AlphaFoldDB" id="A0A8J6A9H8"/>
<dbReference type="InterPro" id="IPR005331">
    <property type="entry name" value="Sulfotransferase"/>
</dbReference>
<dbReference type="PANTHER" id="PTHR12812:SF1">
    <property type="entry name" value="HEPARAN-SULFATE 6-O-SULFOTRANSFERASE 1"/>
    <property type="match status" value="1"/>
</dbReference>
<dbReference type="OrthoDB" id="406981at2759"/>
<comment type="function">
    <text evidence="9">6-O-sulfation enzyme which catalyzes the transfer of sulfate from 3'-phosphoadenosine 5'-phosphosulfate (PAPS) to position 6 of the N-sulfoglucosamine residue (GlcNS) of heparan sulfate.</text>
</comment>
<comment type="caution">
    <text evidence="11">The sequence shown here is derived from an EMBL/GenBank/DDBJ whole genome shotgun (WGS) entry which is preliminary data.</text>
</comment>
<evidence type="ECO:0000256" key="9">
    <source>
        <dbReference type="RuleBase" id="RU364122"/>
    </source>
</evidence>
<dbReference type="EMBL" id="JAGFMF010011748">
    <property type="protein sequence ID" value="KAG8514245.1"/>
    <property type="molecule type" value="Genomic_DNA"/>
</dbReference>
<organism evidence="11 12">
    <name type="scientific">Galemys pyrenaicus</name>
    <name type="common">Iberian desman</name>
    <name type="synonym">Pyrenean desman</name>
    <dbReference type="NCBI Taxonomy" id="202257"/>
    <lineage>
        <taxon>Eukaryota</taxon>
        <taxon>Metazoa</taxon>
        <taxon>Chordata</taxon>
        <taxon>Craniata</taxon>
        <taxon>Vertebrata</taxon>
        <taxon>Euteleostomi</taxon>
        <taxon>Mammalia</taxon>
        <taxon>Eutheria</taxon>
        <taxon>Laurasiatheria</taxon>
        <taxon>Eulipotyphla</taxon>
        <taxon>Talpidae</taxon>
        <taxon>Galemys</taxon>
    </lineage>
</organism>
<dbReference type="PANTHER" id="PTHR12812">
    <property type="entry name" value="HEPARAN SULFATE 6-O-SULFOTRANSFERASE 3"/>
    <property type="match status" value="1"/>
</dbReference>
<evidence type="ECO:0000256" key="10">
    <source>
        <dbReference type="SAM" id="MobiDB-lite"/>
    </source>
</evidence>
<evidence type="ECO:0000256" key="7">
    <source>
        <dbReference type="ARBA" id="ARBA00023136"/>
    </source>
</evidence>
<evidence type="ECO:0000256" key="4">
    <source>
        <dbReference type="ARBA" id="ARBA00022692"/>
    </source>
</evidence>
<evidence type="ECO:0000256" key="3">
    <source>
        <dbReference type="ARBA" id="ARBA00022679"/>
    </source>
</evidence>
<dbReference type="InterPro" id="IPR027417">
    <property type="entry name" value="P-loop_NTPase"/>
</dbReference>
<comment type="subcellular location">
    <subcellularLocation>
        <location evidence="1 9">Membrane</location>
        <topology evidence="1 9">Single-pass type II membrane protein</topology>
    </subcellularLocation>
</comment>
<dbReference type="FunFam" id="3.40.50.300:FF:000852">
    <property type="entry name" value="Heparan-sulfate 6-O-sulfotransferase"/>
    <property type="match status" value="1"/>
</dbReference>
<dbReference type="GO" id="GO:0016020">
    <property type="term" value="C:membrane"/>
    <property type="evidence" value="ECO:0007669"/>
    <property type="project" value="UniProtKB-SubCell"/>
</dbReference>
<keyword evidence="6" id="KW-1133">Transmembrane helix</keyword>
<keyword evidence="4" id="KW-0812">Transmembrane</keyword>
<keyword evidence="7 9" id="KW-0472">Membrane</keyword>
<dbReference type="GO" id="GO:0017095">
    <property type="term" value="F:heparan sulfate 6-sulfotransferase activity"/>
    <property type="evidence" value="ECO:0007669"/>
    <property type="project" value="TreeGrafter"/>
</dbReference>
<evidence type="ECO:0000256" key="8">
    <source>
        <dbReference type="ARBA" id="ARBA00023180"/>
    </source>
</evidence>
<evidence type="ECO:0000313" key="11">
    <source>
        <dbReference type="EMBL" id="KAG8514245.1"/>
    </source>
</evidence>
<proteinExistence type="inferred from homology"/>
<dbReference type="Gene3D" id="3.40.50.300">
    <property type="entry name" value="P-loop containing nucleotide triphosphate hydrolases"/>
    <property type="match status" value="1"/>
</dbReference>
<evidence type="ECO:0000256" key="1">
    <source>
        <dbReference type="ARBA" id="ARBA00004606"/>
    </source>
</evidence>
<feature type="region of interest" description="Disordered" evidence="10">
    <location>
        <begin position="17"/>
        <end position="37"/>
    </location>
</feature>
<dbReference type="EC" id="2.8.2.-" evidence="9"/>
<dbReference type="InterPro" id="IPR010635">
    <property type="entry name" value="Heparan_SO4-6-sulfoTrfase"/>
</dbReference>
<keyword evidence="8" id="KW-0325">Glycoprotein</keyword>
<evidence type="ECO:0000256" key="6">
    <source>
        <dbReference type="ARBA" id="ARBA00022989"/>
    </source>
</evidence>
<evidence type="ECO:0000313" key="12">
    <source>
        <dbReference type="Proteomes" id="UP000700334"/>
    </source>
</evidence>
<protein>
    <recommendedName>
        <fullName evidence="9">Heparan-sulfate 6-O-sulfotransferase</fullName>
        <ecNumber evidence="9">2.8.2.-</ecNumber>
    </recommendedName>
</protein>
<name>A0A8J6A9H8_GALPY</name>
<comment type="catalytic activity">
    <reaction evidence="9">
        <text>alpha-D-glucosaminyl-[heparan sulfate](n) + 3'-phosphoadenylyl sulfate = 6-sulfo-alpha-D-glucosaminyl-[heparan sulfate](n) + adenosine 3',5'-bisphosphate + H(+)</text>
        <dbReference type="Rhea" id="RHEA:56604"/>
        <dbReference type="Rhea" id="RHEA-COMP:9830"/>
        <dbReference type="Rhea" id="RHEA-COMP:14621"/>
        <dbReference type="ChEBI" id="CHEBI:15378"/>
        <dbReference type="ChEBI" id="CHEBI:58339"/>
        <dbReference type="ChEBI" id="CHEBI:58343"/>
        <dbReference type="ChEBI" id="CHEBI:58388"/>
        <dbReference type="ChEBI" id="CHEBI:140604"/>
    </reaction>
</comment>
<gene>
    <name evidence="11" type="ORF">J0S82_020835</name>
</gene>
<keyword evidence="5 9" id="KW-0735">Signal-anchor</keyword>